<evidence type="ECO:0000313" key="9">
    <source>
        <dbReference type="Proteomes" id="UP001217918"/>
    </source>
</evidence>
<evidence type="ECO:0000256" key="4">
    <source>
        <dbReference type="ARBA" id="ARBA00023136"/>
    </source>
</evidence>
<organism evidence="8 9">
    <name type="scientific">Phyllachora maydis</name>
    <dbReference type="NCBI Taxonomy" id="1825666"/>
    <lineage>
        <taxon>Eukaryota</taxon>
        <taxon>Fungi</taxon>
        <taxon>Dikarya</taxon>
        <taxon>Ascomycota</taxon>
        <taxon>Pezizomycotina</taxon>
        <taxon>Sordariomycetes</taxon>
        <taxon>Sordariomycetidae</taxon>
        <taxon>Phyllachorales</taxon>
        <taxon>Phyllachoraceae</taxon>
        <taxon>Phyllachora</taxon>
    </lineage>
</organism>
<gene>
    <name evidence="8" type="ORF">P8C59_007992</name>
</gene>
<reference evidence="8" key="1">
    <citation type="journal article" date="2023" name="Mol. Plant Microbe Interact.">
        <title>Elucidating the Obligate Nature and Biological Capacity of an Invasive Fungal Corn Pathogen.</title>
        <authorList>
            <person name="MacCready J.S."/>
            <person name="Roggenkamp E.M."/>
            <person name="Gdanetz K."/>
            <person name="Chilvers M.I."/>
        </authorList>
    </citation>
    <scope>NUCLEOTIDE SEQUENCE</scope>
    <source>
        <strain evidence="8">PM02</strain>
    </source>
</reference>
<dbReference type="Proteomes" id="UP001217918">
    <property type="component" value="Unassembled WGS sequence"/>
</dbReference>
<feature type="transmembrane region" description="Helical" evidence="6">
    <location>
        <begin position="168"/>
        <end position="187"/>
    </location>
</feature>
<feature type="domain" description="CWH43-like N-terminal" evidence="7">
    <location>
        <begin position="6"/>
        <end position="221"/>
    </location>
</feature>
<dbReference type="PANTHER" id="PTHR21324">
    <property type="entry name" value="FASTING-INDUCIBLE INTEGRAL MEMBRANE PROTEIN TM6P1-RELATED"/>
    <property type="match status" value="1"/>
</dbReference>
<evidence type="ECO:0000256" key="3">
    <source>
        <dbReference type="ARBA" id="ARBA00022989"/>
    </source>
</evidence>
<evidence type="ECO:0000256" key="6">
    <source>
        <dbReference type="SAM" id="Phobius"/>
    </source>
</evidence>
<feature type="transmembrane region" description="Helical" evidence="6">
    <location>
        <begin position="98"/>
        <end position="119"/>
    </location>
</feature>
<proteinExistence type="predicted"/>
<evidence type="ECO:0000259" key="7">
    <source>
        <dbReference type="Pfam" id="PF10277"/>
    </source>
</evidence>
<sequence>MFRISYWGLSIISSLVWLGMLLGMLIHWAVDTHFEHYPSMVESQHIAYISDIGADELKPLFIAGCCVTTVFLDLSFAADRWLRHKGRLLPNTTIVEKLLSGLTIVFAIVGTVGLILLSIFDTEHHHRLHDIFLALFIAGYIVSAVFICAEYQRLGTRYREHRMIRISFWAKLFFIAVEVILTVAFGVCNLKGRYNAAAVLEWAIAFIFTFYVLSFAVDLWPAVSNRRSGVFQSSSMCQPQYVEPAAMTREMEEGESDRGLMGHGGRSQYGVHTSSNF</sequence>
<dbReference type="GO" id="GO:0005886">
    <property type="term" value="C:plasma membrane"/>
    <property type="evidence" value="ECO:0007669"/>
    <property type="project" value="TreeGrafter"/>
</dbReference>
<dbReference type="AlphaFoldDB" id="A0AAD9MG74"/>
<feature type="transmembrane region" description="Helical" evidence="6">
    <location>
        <begin position="7"/>
        <end position="30"/>
    </location>
</feature>
<protein>
    <recommendedName>
        <fullName evidence="7">CWH43-like N-terminal domain-containing protein</fullName>
    </recommendedName>
</protein>
<keyword evidence="9" id="KW-1185">Reference proteome</keyword>
<feature type="region of interest" description="Disordered" evidence="5">
    <location>
        <begin position="253"/>
        <end position="277"/>
    </location>
</feature>
<comment type="subcellular location">
    <subcellularLocation>
        <location evidence="1">Endomembrane system</location>
        <topology evidence="1">Multi-pass membrane protein</topology>
    </subcellularLocation>
</comment>
<dbReference type="GO" id="GO:0012505">
    <property type="term" value="C:endomembrane system"/>
    <property type="evidence" value="ECO:0007669"/>
    <property type="project" value="UniProtKB-SubCell"/>
</dbReference>
<keyword evidence="2 6" id="KW-0812">Transmembrane</keyword>
<comment type="caution">
    <text evidence="8">The sequence shown here is derived from an EMBL/GenBank/DDBJ whole genome shotgun (WGS) entry which is preliminary data.</text>
</comment>
<feature type="transmembrane region" description="Helical" evidence="6">
    <location>
        <begin position="60"/>
        <end position="78"/>
    </location>
</feature>
<dbReference type="Pfam" id="PF10277">
    <property type="entry name" value="Frag1"/>
    <property type="match status" value="1"/>
</dbReference>
<dbReference type="InterPro" id="IPR019402">
    <property type="entry name" value="CWH43_N"/>
</dbReference>
<name>A0AAD9MG74_9PEZI</name>
<evidence type="ECO:0000256" key="5">
    <source>
        <dbReference type="SAM" id="MobiDB-lite"/>
    </source>
</evidence>
<feature type="transmembrane region" description="Helical" evidence="6">
    <location>
        <begin position="131"/>
        <end position="148"/>
    </location>
</feature>
<evidence type="ECO:0000256" key="1">
    <source>
        <dbReference type="ARBA" id="ARBA00004127"/>
    </source>
</evidence>
<dbReference type="PANTHER" id="PTHR21324:SF2">
    <property type="entry name" value="EG:22E5.9 PROTEIN"/>
    <property type="match status" value="1"/>
</dbReference>
<evidence type="ECO:0000313" key="8">
    <source>
        <dbReference type="EMBL" id="KAK2073740.1"/>
    </source>
</evidence>
<keyword evidence="4 6" id="KW-0472">Membrane</keyword>
<feature type="transmembrane region" description="Helical" evidence="6">
    <location>
        <begin position="199"/>
        <end position="220"/>
    </location>
</feature>
<evidence type="ECO:0000256" key="2">
    <source>
        <dbReference type="ARBA" id="ARBA00022692"/>
    </source>
</evidence>
<accession>A0AAD9MG74</accession>
<dbReference type="EMBL" id="JAQQPM010000007">
    <property type="protein sequence ID" value="KAK2073740.1"/>
    <property type="molecule type" value="Genomic_DNA"/>
</dbReference>
<keyword evidence="3 6" id="KW-1133">Transmembrane helix</keyword>
<dbReference type="InterPro" id="IPR050911">
    <property type="entry name" value="DRAM/TMEM150_Autophagy_Mod"/>
</dbReference>